<dbReference type="AlphaFoldDB" id="A0A9J6B456"/>
<dbReference type="PANTHER" id="PTHR47599:SF4">
    <property type="entry name" value="POLYPROTEIN"/>
    <property type="match status" value="1"/>
</dbReference>
<feature type="non-terminal residue" evidence="1">
    <location>
        <position position="81"/>
    </location>
</feature>
<reference evidence="1 2" key="1">
    <citation type="submission" date="2020-09" db="EMBL/GenBank/DDBJ databases">
        <title>De no assembly of potato wild relative species, Solanum commersonii.</title>
        <authorList>
            <person name="Cho K."/>
        </authorList>
    </citation>
    <scope>NUCLEOTIDE SEQUENCE [LARGE SCALE GENOMIC DNA]</scope>
    <source>
        <strain evidence="1">LZ3.2</strain>
        <tissue evidence="1">Leaf</tissue>
    </source>
</reference>
<dbReference type="InterPro" id="IPR028919">
    <property type="entry name" value="Viral_movement"/>
</dbReference>
<proteinExistence type="predicted"/>
<dbReference type="Pfam" id="PF01107">
    <property type="entry name" value="MP"/>
    <property type="match status" value="1"/>
</dbReference>
<accession>A0A9J6B456</accession>
<dbReference type="Proteomes" id="UP000824120">
    <property type="component" value="Chromosome 1"/>
</dbReference>
<name>A0A9J6B456_SOLCO</name>
<protein>
    <submittedName>
        <fullName evidence="1">Uncharacterized protein</fullName>
    </submittedName>
</protein>
<keyword evidence="2" id="KW-1185">Reference proteome</keyword>
<dbReference type="InterPro" id="IPR051596">
    <property type="entry name" value="Caulimoviridae_Movement"/>
</dbReference>
<evidence type="ECO:0000313" key="2">
    <source>
        <dbReference type="Proteomes" id="UP000824120"/>
    </source>
</evidence>
<dbReference type="EMBL" id="JACXVP010000001">
    <property type="protein sequence ID" value="KAG5631412.1"/>
    <property type="molecule type" value="Genomic_DNA"/>
</dbReference>
<dbReference type="OrthoDB" id="1364490at2759"/>
<organism evidence="1 2">
    <name type="scientific">Solanum commersonii</name>
    <name type="common">Commerson's wild potato</name>
    <name type="synonym">Commerson's nightshade</name>
    <dbReference type="NCBI Taxonomy" id="4109"/>
    <lineage>
        <taxon>Eukaryota</taxon>
        <taxon>Viridiplantae</taxon>
        <taxon>Streptophyta</taxon>
        <taxon>Embryophyta</taxon>
        <taxon>Tracheophyta</taxon>
        <taxon>Spermatophyta</taxon>
        <taxon>Magnoliopsida</taxon>
        <taxon>eudicotyledons</taxon>
        <taxon>Gunneridae</taxon>
        <taxon>Pentapetalae</taxon>
        <taxon>asterids</taxon>
        <taxon>lamiids</taxon>
        <taxon>Solanales</taxon>
        <taxon>Solanaceae</taxon>
        <taxon>Solanoideae</taxon>
        <taxon>Solaneae</taxon>
        <taxon>Solanum</taxon>
    </lineage>
</organism>
<gene>
    <name evidence="1" type="ORF">H5410_003129</name>
</gene>
<dbReference type="PANTHER" id="PTHR47599">
    <property type="entry name" value="CELL-TO-CELL MOVEMENT PROTEIN"/>
    <property type="match status" value="1"/>
</dbReference>
<comment type="caution">
    <text evidence="1">The sequence shown here is derived from an EMBL/GenBank/DDBJ whole genome shotgun (WGS) entry which is preliminary data.</text>
</comment>
<sequence length="81" mass="9482">NDINRYKSDYNYLHIGLVQVAVKALFRKGLDIPEFLRVTLRWAVYFNCYPNFSVDINDPNVMDSLTLNVKTKNLNSKINTR</sequence>
<evidence type="ECO:0000313" key="1">
    <source>
        <dbReference type="EMBL" id="KAG5631412.1"/>
    </source>
</evidence>